<gene>
    <name evidence="3" type="ORF">EC912_104393</name>
</gene>
<dbReference type="Proteomes" id="UP000295645">
    <property type="component" value="Unassembled WGS sequence"/>
</dbReference>
<name>A0A4R3YMZ9_9GAMM</name>
<proteinExistence type="predicted"/>
<dbReference type="EMBL" id="SMCS01000004">
    <property type="protein sequence ID" value="TCV94195.1"/>
    <property type="molecule type" value="Genomic_DNA"/>
</dbReference>
<keyword evidence="4" id="KW-1185">Reference proteome</keyword>
<dbReference type="PROSITE" id="PS51257">
    <property type="entry name" value="PROKAR_LIPOPROTEIN"/>
    <property type="match status" value="1"/>
</dbReference>
<feature type="signal peptide" evidence="2">
    <location>
        <begin position="1"/>
        <end position="18"/>
    </location>
</feature>
<reference evidence="3 4" key="1">
    <citation type="submission" date="2019-03" db="EMBL/GenBank/DDBJ databases">
        <title>Above-ground endophytic microbial communities from plants in different locations in the United States.</title>
        <authorList>
            <person name="Frank C."/>
        </authorList>
    </citation>
    <scope>NUCLEOTIDE SEQUENCE [LARGE SCALE GENOMIC DNA]</scope>
    <source>
        <strain evidence="3 4">LP_13_YM</strain>
    </source>
</reference>
<sequence>MRPTKRLIALGLTSVLLAACGHKDKDAPLAFVPADTPYVLANLDVLDDDTRNAMIAQLNTQLPAQVLQMKAAADQLTAKGNAEGARLINALAAELDGKTIEQVAKNDGFDLKGRTAFFGLGLSPVARVELADPTAFEGLVGRIETAYGQKLETATVGGQSYRHVTPKDSGVQLILAVVGKQAVGTLLPADAGEPLVRQALGLDRPAKNIQDDGRLDDLAKEKGYKPYAVGQVDMVRLLPLIAGGKDPLFTSLLKHKAVAEATANGEPAPAAAPEVPASCQTDAARIASRVPSMSFGYTRLDAKHQDQRFDIALADDVTKAFSGLKVELPGLGQNADAPFDVSIALPMEQLRTFWTAQADAVAAKPFTCPSLTDLNDGFAKVGSTMQQAAIPPFGDIRGLRIVLDSFKAADPAAATQVPTFSGRIVIGTRNPAGLVALGQTVLGGVNLKLANDGKPAALPQNLTAMVGQPAWAAMSDIALAIGFGQGEDARLGDALKASTGDAGRSARMHLTGDMYRTWIDLMSEKAEAYAEATAASAAAADGTDADPEKEGAAAAQRSKLQFQTMRAQADRIVSVSAEAHVDDKGMVITGQSELK</sequence>
<keyword evidence="2" id="KW-0732">Signal</keyword>
<evidence type="ECO:0000313" key="3">
    <source>
        <dbReference type="EMBL" id="TCV94195.1"/>
    </source>
</evidence>
<evidence type="ECO:0000256" key="2">
    <source>
        <dbReference type="SAM" id="SignalP"/>
    </source>
</evidence>
<dbReference type="AlphaFoldDB" id="A0A4R3YMZ9"/>
<evidence type="ECO:0000313" key="4">
    <source>
        <dbReference type="Proteomes" id="UP000295645"/>
    </source>
</evidence>
<feature type="region of interest" description="Disordered" evidence="1">
    <location>
        <begin position="539"/>
        <end position="558"/>
    </location>
</feature>
<dbReference type="OrthoDB" id="5933200at2"/>
<dbReference type="RefSeq" id="WP_132144615.1">
    <property type="nucleotide sequence ID" value="NZ_SMCS01000004.1"/>
</dbReference>
<feature type="chain" id="PRO_5020352973" evidence="2">
    <location>
        <begin position="19"/>
        <end position="595"/>
    </location>
</feature>
<accession>A0A4R3YMZ9</accession>
<evidence type="ECO:0000256" key="1">
    <source>
        <dbReference type="SAM" id="MobiDB-lite"/>
    </source>
</evidence>
<comment type="caution">
    <text evidence="3">The sequence shown here is derived from an EMBL/GenBank/DDBJ whole genome shotgun (WGS) entry which is preliminary data.</text>
</comment>
<protein>
    <submittedName>
        <fullName evidence="3">Uncharacterized protein</fullName>
    </submittedName>
</protein>
<organism evidence="3 4">
    <name type="scientific">Luteibacter rhizovicinus</name>
    <dbReference type="NCBI Taxonomy" id="242606"/>
    <lineage>
        <taxon>Bacteria</taxon>
        <taxon>Pseudomonadati</taxon>
        <taxon>Pseudomonadota</taxon>
        <taxon>Gammaproteobacteria</taxon>
        <taxon>Lysobacterales</taxon>
        <taxon>Rhodanobacteraceae</taxon>
        <taxon>Luteibacter</taxon>
    </lineage>
</organism>